<reference evidence="1 2" key="1">
    <citation type="submission" date="2017-05" db="EMBL/GenBank/DDBJ databases">
        <authorList>
            <person name="Varghese N."/>
            <person name="Submissions S."/>
        </authorList>
    </citation>
    <scope>NUCLEOTIDE SEQUENCE [LARGE SCALE GENOMIC DNA]</scope>
    <source>
        <strain evidence="1 2">DSM 21342</strain>
    </source>
</reference>
<dbReference type="AlphaFoldDB" id="A0A521E6T3"/>
<name>A0A521E6T3_9SPHI</name>
<dbReference type="Gene3D" id="2.60.40.1120">
    <property type="entry name" value="Carboxypeptidase-like, regulatory domain"/>
    <property type="match status" value="1"/>
</dbReference>
<organism evidence="1 2">
    <name type="scientific">Solitalea koreensis</name>
    <dbReference type="NCBI Taxonomy" id="543615"/>
    <lineage>
        <taxon>Bacteria</taxon>
        <taxon>Pseudomonadati</taxon>
        <taxon>Bacteroidota</taxon>
        <taxon>Sphingobacteriia</taxon>
        <taxon>Sphingobacteriales</taxon>
        <taxon>Sphingobacteriaceae</taxon>
        <taxon>Solitalea</taxon>
    </lineage>
</organism>
<protein>
    <recommendedName>
        <fullName evidence="3">TonB-dependent Receptor Plug Domain</fullName>
    </recommendedName>
</protein>
<evidence type="ECO:0000313" key="2">
    <source>
        <dbReference type="Proteomes" id="UP000315971"/>
    </source>
</evidence>
<evidence type="ECO:0008006" key="3">
    <source>
        <dbReference type="Google" id="ProtNLM"/>
    </source>
</evidence>
<sequence>MPAVIGSRHLLFGNHMGSKKYFVLLFLFVLGKTTLGQDKIKLIGIIEDCATKKPLPNATIQCMGYVPRIIPLYKKTTTSDANGKFTIEVPNGSKNSFTINLIGYETYDPRSLQQCNSNTDSLPIGFICLKPSVKGLKEVEVVAHKELLQLKADRIIYDVKNDKTAAANNIQTLVSRLPFFSLSSDGKLLYKNSPRYKVFIDGRPSGLARYDPNMYLQTVQGQTVDKIEIITSPTAKYDMEGNSIIINVITKKMENGYSINLNSKGDSFGALGGGGGYDEIRSLGFRCVFLCQ</sequence>
<dbReference type="InterPro" id="IPR008969">
    <property type="entry name" value="CarboxyPept-like_regulatory"/>
</dbReference>
<dbReference type="SUPFAM" id="SSF49464">
    <property type="entry name" value="Carboxypeptidase regulatory domain-like"/>
    <property type="match status" value="1"/>
</dbReference>
<dbReference type="EMBL" id="FXSZ01000012">
    <property type="protein sequence ID" value="SMO79572.1"/>
    <property type="molecule type" value="Genomic_DNA"/>
</dbReference>
<gene>
    <name evidence="1" type="ORF">SAMN06265350_1123</name>
</gene>
<dbReference type="SUPFAM" id="SSF56935">
    <property type="entry name" value="Porins"/>
    <property type="match status" value="1"/>
</dbReference>
<dbReference type="Proteomes" id="UP000315971">
    <property type="component" value="Unassembled WGS sequence"/>
</dbReference>
<keyword evidence="2" id="KW-1185">Reference proteome</keyword>
<proteinExistence type="predicted"/>
<evidence type="ECO:0000313" key="1">
    <source>
        <dbReference type="EMBL" id="SMO79572.1"/>
    </source>
</evidence>
<accession>A0A521E6T3</accession>